<feature type="domain" description="Haem-binding uptake Tiki superfamily ChaN" evidence="1">
    <location>
        <begin position="14"/>
        <end position="209"/>
    </location>
</feature>
<dbReference type="RefSeq" id="WP_012992522.1">
    <property type="nucleotide sequence ID" value="NC_013894.1"/>
</dbReference>
<dbReference type="STRING" id="638303.Thal_1487"/>
<dbReference type="SUPFAM" id="SSF159501">
    <property type="entry name" value="EreA/ChaN-like"/>
    <property type="match status" value="1"/>
</dbReference>
<sequence length="251" mass="29041">MLSLLLTISLLIGDARVIYIPEEHTSKEDHAFQLEVIRKIWESGEKLVIAMEMFQQPFQTFLDQYISCDISEEEMLQKTQYRKRWGYDPSFYAPIWRYAKEKGIKIYAINIPTELVKKVREEGLEKVRDPALPYPPMEPTQQEKDLLLGVLKEHPKVDVHSFLDVQTAWDSGMALAIARILEKEKDSRVVVLVGGMHAPSLEEGVPRRVALLVPGVKQKILRRENYQRLFSMDLSKDRSSANSMRDPNCRP</sequence>
<dbReference type="InterPro" id="IPR007314">
    <property type="entry name" value="Cofac_haem-bd_dom"/>
</dbReference>
<name>D3SMY6_THEAH</name>
<dbReference type="EMBL" id="CP001931">
    <property type="protein sequence ID" value="ADC90116.1"/>
    <property type="molecule type" value="Genomic_DNA"/>
</dbReference>
<gene>
    <name evidence="2" type="ordered locus">Thal_1487</name>
</gene>
<reference evidence="3" key="1">
    <citation type="journal article" date="2010" name="Stand. Genomic Sci.">
        <title>Complete genome sequence of Thermocrinis albus type strain (HI 11/12T).</title>
        <authorList>
            <person name="Wirth R."/>
            <person name="Sikorski J."/>
            <person name="Brambilla E."/>
            <person name="Misra M."/>
            <person name="Lapidus A."/>
            <person name="Copeland A."/>
            <person name="Nolan M."/>
            <person name="Lucas S."/>
            <person name="Chen F."/>
            <person name="Tice H."/>
            <person name="Cheng J.F."/>
            <person name="Han C."/>
            <person name="Detter J.C."/>
            <person name="Tapia R."/>
            <person name="Bruce D."/>
            <person name="Goodwin L."/>
            <person name="Pitluck S."/>
            <person name="Pati A."/>
            <person name="Anderson I."/>
            <person name="Ivanova N."/>
            <person name="Mavromatis K."/>
            <person name="Mikhailova N."/>
            <person name="Chen A."/>
            <person name="Palaniappan K."/>
            <person name="Bilek Y."/>
            <person name="Hader T."/>
            <person name="Land M."/>
            <person name="Hauser L."/>
            <person name="Chang Y.J."/>
            <person name="Jeffries C.D."/>
            <person name="Tindall B.J."/>
            <person name="Rohde M."/>
            <person name="Goker M."/>
            <person name="Bristow J."/>
            <person name="Eisen J.A."/>
            <person name="Markowitz V."/>
            <person name="Hugenholtz P."/>
            <person name="Kyrpides N.C."/>
            <person name="Klenk H.P."/>
        </authorList>
    </citation>
    <scope>NUCLEOTIDE SEQUENCE [LARGE SCALE GENOMIC DNA]</scope>
    <source>
        <strain evidence="3">DSM 14484 / JCM 11386 / HI 11/12</strain>
    </source>
</reference>
<dbReference type="OrthoDB" id="9795827at2"/>
<evidence type="ECO:0000313" key="2">
    <source>
        <dbReference type="EMBL" id="ADC90116.1"/>
    </source>
</evidence>
<dbReference type="eggNOG" id="COG3016">
    <property type="taxonomic scope" value="Bacteria"/>
</dbReference>
<dbReference type="Pfam" id="PF04187">
    <property type="entry name" value="Cofac_haem_bdg"/>
    <property type="match status" value="1"/>
</dbReference>
<accession>D3SMY6</accession>
<dbReference type="Proteomes" id="UP000002043">
    <property type="component" value="Chromosome"/>
</dbReference>
<keyword evidence="3" id="KW-1185">Reference proteome</keyword>
<evidence type="ECO:0000259" key="1">
    <source>
        <dbReference type="Pfam" id="PF04187"/>
    </source>
</evidence>
<proteinExistence type="predicted"/>
<dbReference type="Gene3D" id="3.40.50.11550">
    <property type="match status" value="1"/>
</dbReference>
<dbReference type="KEGG" id="tal:Thal_1487"/>
<dbReference type="HOGENOM" id="CLU_035488_3_0_0"/>
<protein>
    <recommendedName>
        <fullName evidence="1">Haem-binding uptake Tiki superfamily ChaN domain-containing protein</fullName>
    </recommendedName>
</protein>
<dbReference type="AlphaFoldDB" id="D3SMY6"/>
<evidence type="ECO:0000313" key="3">
    <source>
        <dbReference type="Proteomes" id="UP000002043"/>
    </source>
</evidence>
<dbReference type="CDD" id="cd14727">
    <property type="entry name" value="ChanN-like"/>
    <property type="match status" value="1"/>
</dbReference>
<organism evidence="2 3">
    <name type="scientific">Thermocrinis albus (strain DSM 14484 / JCM 11386 / HI 11/12)</name>
    <dbReference type="NCBI Taxonomy" id="638303"/>
    <lineage>
        <taxon>Bacteria</taxon>
        <taxon>Pseudomonadati</taxon>
        <taxon>Aquificota</taxon>
        <taxon>Aquificia</taxon>
        <taxon>Aquificales</taxon>
        <taxon>Aquificaceae</taxon>
        <taxon>Thermocrinis</taxon>
    </lineage>
</organism>